<evidence type="ECO:0000256" key="1">
    <source>
        <dbReference type="SAM" id="SignalP"/>
    </source>
</evidence>
<accession>A0A9W6KIL8</accession>
<name>A0A9W6KIL8_9ACTN</name>
<feature type="chain" id="PRO_5040890166" description="DUF4126 domain-containing protein" evidence="1">
    <location>
        <begin position="24"/>
        <end position="138"/>
    </location>
</feature>
<comment type="caution">
    <text evidence="2">The sequence shown here is derived from an EMBL/GenBank/DDBJ whole genome shotgun (WGS) entry which is preliminary data.</text>
</comment>
<gene>
    <name evidence="2" type="ORF">GCM10017581_044880</name>
</gene>
<reference evidence="2" key="1">
    <citation type="journal article" date="2014" name="Int. J. Syst. Evol. Microbiol.">
        <title>Complete genome sequence of Corynebacterium casei LMG S-19264T (=DSM 44701T), isolated from a smear-ripened cheese.</title>
        <authorList>
            <consortium name="US DOE Joint Genome Institute (JGI-PGF)"/>
            <person name="Walter F."/>
            <person name="Albersmeier A."/>
            <person name="Kalinowski J."/>
            <person name="Ruckert C."/>
        </authorList>
    </citation>
    <scope>NUCLEOTIDE SEQUENCE</scope>
    <source>
        <strain evidence="2">VKM Ac-1321</strain>
    </source>
</reference>
<evidence type="ECO:0000313" key="3">
    <source>
        <dbReference type="Proteomes" id="UP001143480"/>
    </source>
</evidence>
<evidence type="ECO:0000313" key="2">
    <source>
        <dbReference type="EMBL" id="GLL02746.1"/>
    </source>
</evidence>
<dbReference type="Proteomes" id="UP001143480">
    <property type="component" value="Unassembled WGS sequence"/>
</dbReference>
<organism evidence="2 3">
    <name type="scientific">Dactylosporangium matsuzakiense</name>
    <dbReference type="NCBI Taxonomy" id="53360"/>
    <lineage>
        <taxon>Bacteria</taxon>
        <taxon>Bacillati</taxon>
        <taxon>Actinomycetota</taxon>
        <taxon>Actinomycetes</taxon>
        <taxon>Micromonosporales</taxon>
        <taxon>Micromonosporaceae</taxon>
        <taxon>Dactylosporangium</taxon>
    </lineage>
</organism>
<proteinExistence type="predicted"/>
<sequence length="138" mass="13849">MWLIARSALLGVAAGGRSLSAPAAVAFGSGSRAWQVATTAAAAGEFVLDKLPNAPSRLAAAPLAGRLLFAGVAATFLARREGRNPVAPALAAAAGAAAGTYAGARWRAYAANRHWAALPAALAEDAVTWTLATTAARR</sequence>
<dbReference type="EMBL" id="BSFP01000025">
    <property type="protein sequence ID" value="GLL02746.1"/>
    <property type="molecule type" value="Genomic_DNA"/>
</dbReference>
<feature type="signal peptide" evidence="1">
    <location>
        <begin position="1"/>
        <end position="23"/>
    </location>
</feature>
<dbReference type="AlphaFoldDB" id="A0A9W6KIL8"/>
<keyword evidence="3" id="KW-1185">Reference proteome</keyword>
<keyword evidence="1" id="KW-0732">Signal</keyword>
<dbReference type="RefSeq" id="WP_261960626.1">
    <property type="nucleotide sequence ID" value="NZ_BAAAXA010000001.1"/>
</dbReference>
<evidence type="ECO:0008006" key="4">
    <source>
        <dbReference type="Google" id="ProtNLM"/>
    </source>
</evidence>
<reference evidence="2" key="2">
    <citation type="submission" date="2023-01" db="EMBL/GenBank/DDBJ databases">
        <authorList>
            <person name="Sun Q."/>
            <person name="Evtushenko L."/>
        </authorList>
    </citation>
    <scope>NUCLEOTIDE SEQUENCE</scope>
    <source>
        <strain evidence="2">VKM Ac-1321</strain>
    </source>
</reference>
<protein>
    <recommendedName>
        <fullName evidence="4">DUF4126 domain-containing protein</fullName>
    </recommendedName>
</protein>